<proteinExistence type="predicted"/>
<evidence type="ECO:0000313" key="2">
    <source>
        <dbReference type="Proteomes" id="UP000216024"/>
    </source>
</evidence>
<dbReference type="Gene3D" id="3.10.530.10">
    <property type="entry name" value="CPE0013-like"/>
    <property type="match status" value="1"/>
</dbReference>
<accession>A0A267MNZ2</accession>
<evidence type="ECO:0000313" key="1">
    <source>
        <dbReference type="EMBL" id="PAB60615.1"/>
    </source>
</evidence>
<organism evidence="1 2">
    <name type="scientific">Anaeromicrobium sediminis</name>
    <dbReference type="NCBI Taxonomy" id="1478221"/>
    <lineage>
        <taxon>Bacteria</taxon>
        <taxon>Bacillati</taxon>
        <taxon>Bacillota</taxon>
        <taxon>Clostridia</taxon>
        <taxon>Peptostreptococcales</taxon>
        <taxon>Thermotaleaceae</taxon>
        <taxon>Anaeromicrobium</taxon>
    </lineage>
</organism>
<name>A0A267MNZ2_9FIRM</name>
<dbReference type="OrthoDB" id="9811531at2"/>
<dbReference type="RefSeq" id="WP_095131036.1">
    <property type="nucleotide sequence ID" value="NZ_NIBG01000002.1"/>
</dbReference>
<sequence length="119" mass="13132">MNKELICITCPIGCRLTVKNIDGKLIVSGNQCKRGEAYGIKEMTNPTRIIPTTVKIKGAFLRRLPVKTSKAVPKDKIFHCMKEINKVEVQAPVKIGDVIIKNLLGLGVDVVATKEMDEI</sequence>
<dbReference type="PANTHER" id="PTHR39450">
    <property type="entry name" value="MOLYBDOPTERIN OXIDOREDUCTASE, 4FE-4S CLUSTER-BINDING SUBUNIT"/>
    <property type="match status" value="1"/>
</dbReference>
<dbReference type="EMBL" id="NIBG01000002">
    <property type="protein sequence ID" value="PAB60615.1"/>
    <property type="molecule type" value="Genomic_DNA"/>
</dbReference>
<dbReference type="InterPro" id="IPR012460">
    <property type="entry name" value="DUF1667"/>
</dbReference>
<gene>
    <name evidence="1" type="ORF">CCE28_03485</name>
</gene>
<comment type="caution">
    <text evidence="1">The sequence shown here is derived from an EMBL/GenBank/DDBJ whole genome shotgun (WGS) entry which is preliminary data.</text>
</comment>
<dbReference type="SUPFAM" id="SSF160148">
    <property type="entry name" value="CPE0013-like"/>
    <property type="match status" value="1"/>
</dbReference>
<dbReference type="AlphaFoldDB" id="A0A267MNZ2"/>
<dbReference type="Pfam" id="PF07892">
    <property type="entry name" value="DUF1667"/>
    <property type="match status" value="1"/>
</dbReference>
<dbReference type="InterPro" id="IPR036593">
    <property type="entry name" value="CPE0013-like_sf"/>
</dbReference>
<protein>
    <submittedName>
        <fullName evidence="1">Molybdopterin oxidoreductase</fullName>
    </submittedName>
</protein>
<dbReference type="PANTHER" id="PTHR39450:SF1">
    <property type="entry name" value="DUF1667 DOMAIN-CONTAINING PROTEIN"/>
    <property type="match status" value="1"/>
</dbReference>
<reference evidence="1 2" key="1">
    <citation type="submission" date="2017-06" db="EMBL/GenBank/DDBJ databases">
        <title>Draft genome sequence of anaerobic fermentative bacterium Anaeromicrobium sediminis DY2726D isolated from West Pacific Ocean sediments.</title>
        <authorList>
            <person name="Zeng X."/>
        </authorList>
    </citation>
    <scope>NUCLEOTIDE SEQUENCE [LARGE SCALE GENOMIC DNA]</scope>
    <source>
        <strain evidence="1 2">DY2726D</strain>
    </source>
</reference>
<dbReference type="Proteomes" id="UP000216024">
    <property type="component" value="Unassembled WGS sequence"/>
</dbReference>
<keyword evidence="2" id="KW-1185">Reference proteome</keyword>